<sequence>MNSISHDPSEYIRGIQQVLISDKKRIGFLFGAGSSLAKKSNKTLTVPAIAKMTTDIITIVGEVQKKYEVALDEIKVELGEENFNIETILSNLEQKATFIGNGELNTLKKTDFENLIIEIKKNVRTMVSVHENETNKVVTSEIVNELVHTDFASWIGQAERKYPIELFTTNYDFLFELGLESKEVPYYDGFCGSLRPFFNPESVEDFSFLANQTKLWKIHGSLGWHFDKDTEKILRVNSDDNDILIYPSSLKYKDSKKQPYESLLDRLSNFIKQDDTILITCGYSWGDEHINSRIISALKTNTTSHVIGLLFDKYDKITSESSTVKLGVENSKISLYGSRSAVIGCQFGEWILKSEPTKEDTININLYFDEDAPENPDIELNKETVGGEIWTGKGEFILPDFGKLTKFLNKMINDNEIKKIGENVQK</sequence>
<dbReference type="Pfam" id="PF13289">
    <property type="entry name" value="SIR2_2"/>
    <property type="match status" value="1"/>
</dbReference>
<comment type="caution">
    <text evidence="1">The sequence shown here is derived from an EMBL/GenBank/DDBJ whole genome shotgun (WGS) entry which is preliminary data.</text>
</comment>
<dbReference type="RefSeq" id="WP_109357771.1">
    <property type="nucleotide sequence ID" value="NZ_QFRJ01000001.1"/>
</dbReference>
<dbReference type="EMBL" id="QFRJ01000001">
    <property type="protein sequence ID" value="PWH86689.1"/>
    <property type="molecule type" value="Genomic_DNA"/>
</dbReference>
<name>A0A2U2XFV8_9FLAO</name>
<dbReference type="AlphaFoldDB" id="A0A2U2XFV8"/>
<gene>
    <name evidence="1" type="ORF">DIT68_00020</name>
</gene>
<evidence type="ECO:0000313" key="1">
    <source>
        <dbReference type="EMBL" id="PWH86689.1"/>
    </source>
</evidence>
<keyword evidence="2" id="KW-1185">Reference proteome</keyword>
<evidence type="ECO:0000313" key="2">
    <source>
        <dbReference type="Proteomes" id="UP000245370"/>
    </source>
</evidence>
<dbReference type="OrthoDB" id="9808492at2"/>
<organism evidence="1 2">
    <name type="scientific">Brumimicrobium oceani</name>
    <dbReference type="NCBI Taxonomy" id="2100725"/>
    <lineage>
        <taxon>Bacteria</taxon>
        <taxon>Pseudomonadati</taxon>
        <taxon>Bacteroidota</taxon>
        <taxon>Flavobacteriia</taxon>
        <taxon>Flavobacteriales</taxon>
        <taxon>Crocinitomicaceae</taxon>
        <taxon>Brumimicrobium</taxon>
    </lineage>
</organism>
<dbReference type="Proteomes" id="UP000245370">
    <property type="component" value="Unassembled WGS sequence"/>
</dbReference>
<protein>
    <submittedName>
        <fullName evidence="1">Uncharacterized protein</fullName>
    </submittedName>
</protein>
<accession>A0A2U2XFV8</accession>
<proteinExistence type="predicted"/>
<reference evidence="1 2" key="1">
    <citation type="submission" date="2018-05" db="EMBL/GenBank/DDBJ databases">
        <title>Brumimicrobium oceani sp. nov., isolated from coastal sediment.</title>
        <authorList>
            <person name="Kou Y."/>
        </authorList>
    </citation>
    <scope>NUCLEOTIDE SEQUENCE [LARGE SCALE GENOMIC DNA]</scope>
    <source>
        <strain evidence="1 2">C305</strain>
    </source>
</reference>
<reference evidence="1 2" key="2">
    <citation type="submission" date="2018-05" db="EMBL/GenBank/DDBJ databases">
        <authorList>
            <person name="Lanie J.A."/>
            <person name="Ng W.-L."/>
            <person name="Kazmierczak K.M."/>
            <person name="Andrzejewski T.M."/>
            <person name="Davidsen T.M."/>
            <person name="Wayne K.J."/>
            <person name="Tettelin H."/>
            <person name="Glass J.I."/>
            <person name="Rusch D."/>
            <person name="Podicherti R."/>
            <person name="Tsui H.-C.T."/>
            <person name="Winkler M.E."/>
        </authorList>
    </citation>
    <scope>NUCLEOTIDE SEQUENCE [LARGE SCALE GENOMIC DNA]</scope>
    <source>
        <strain evidence="1 2">C305</strain>
    </source>
</reference>